<dbReference type="InterPro" id="IPR020084">
    <property type="entry name" value="NUDIX_hydrolase_CS"/>
</dbReference>
<dbReference type="Proteomes" id="UP001589798">
    <property type="component" value="Unassembled WGS sequence"/>
</dbReference>
<evidence type="ECO:0000256" key="12">
    <source>
        <dbReference type="ARBA" id="ARBA00038905"/>
    </source>
</evidence>
<accession>A0ABV6CVA8</accession>
<evidence type="ECO:0000256" key="6">
    <source>
        <dbReference type="ARBA" id="ARBA00022763"/>
    </source>
</evidence>
<dbReference type="EC" id="3.6.1.55" evidence="12"/>
<proteinExistence type="inferred from homology"/>
<dbReference type="PRINTS" id="PR00502">
    <property type="entry name" value="NUDIXFAMILY"/>
</dbReference>
<dbReference type="CDD" id="cd03425">
    <property type="entry name" value="NUDIX_MutT_NudA_like"/>
    <property type="match status" value="1"/>
</dbReference>
<keyword evidence="9" id="KW-0234">DNA repair</keyword>
<keyword evidence="3" id="KW-0515">Mutator protein</keyword>
<keyword evidence="8" id="KW-0460">Magnesium</keyword>
<evidence type="ECO:0000256" key="2">
    <source>
        <dbReference type="ARBA" id="ARBA00005582"/>
    </source>
</evidence>
<comment type="similarity">
    <text evidence="2 17">Belongs to the Nudix hydrolase family.</text>
</comment>
<evidence type="ECO:0000256" key="16">
    <source>
        <dbReference type="ARBA" id="ARBA00042798"/>
    </source>
</evidence>
<keyword evidence="5" id="KW-0479">Metal-binding</keyword>
<evidence type="ECO:0000256" key="5">
    <source>
        <dbReference type="ARBA" id="ARBA00022723"/>
    </source>
</evidence>
<evidence type="ECO:0000256" key="17">
    <source>
        <dbReference type="RuleBase" id="RU003476"/>
    </source>
</evidence>
<sequence>MALLDPARQVLVQRRPSGAVHGGLWEFPGGKVEPGETPEQAAAREIAEELGVEIAHGDLHPVSFAVGQVAGKPQHGQAGAQAPRPLILLLYATRQWQGTPRAEQGAELQWIALEEVSQLPMPPLDYPLAEALCRHVPRP</sequence>
<dbReference type="PROSITE" id="PS00893">
    <property type="entry name" value="NUDIX_BOX"/>
    <property type="match status" value="1"/>
</dbReference>
<evidence type="ECO:0000256" key="11">
    <source>
        <dbReference type="ARBA" id="ARBA00036904"/>
    </source>
</evidence>
<evidence type="ECO:0000259" key="18">
    <source>
        <dbReference type="PROSITE" id="PS51462"/>
    </source>
</evidence>
<evidence type="ECO:0000256" key="3">
    <source>
        <dbReference type="ARBA" id="ARBA00022457"/>
    </source>
</evidence>
<dbReference type="InterPro" id="IPR047127">
    <property type="entry name" value="MutT-like"/>
</dbReference>
<reference evidence="19 20" key="1">
    <citation type="submission" date="2024-09" db="EMBL/GenBank/DDBJ databases">
        <authorList>
            <person name="Sun Q."/>
            <person name="Mori K."/>
        </authorList>
    </citation>
    <scope>NUCLEOTIDE SEQUENCE [LARGE SCALE GENOMIC DNA]</scope>
    <source>
        <strain evidence="19 20">CCM 7706</strain>
    </source>
</reference>
<comment type="caution">
    <text evidence="19">The sequence shown here is derived from an EMBL/GenBank/DDBJ whole genome shotgun (WGS) entry which is preliminary data.</text>
</comment>
<protein>
    <recommendedName>
        <fullName evidence="13">8-oxo-dGTP diphosphatase</fullName>
        <ecNumber evidence="12">3.6.1.55</ecNumber>
    </recommendedName>
    <alternativeName>
        <fullName evidence="16">7,8-dihydro-8-oxoguanine-triphosphatase</fullName>
    </alternativeName>
    <alternativeName>
        <fullName evidence="15">Mutator protein MutT</fullName>
    </alternativeName>
    <alternativeName>
        <fullName evidence="14">dGTP pyrophosphohydrolase</fullName>
    </alternativeName>
</protein>
<evidence type="ECO:0000256" key="9">
    <source>
        <dbReference type="ARBA" id="ARBA00023204"/>
    </source>
</evidence>
<dbReference type="PANTHER" id="PTHR47707:SF1">
    <property type="entry name" value="NUDIX HYDROLASE FAMILY PROTEIN"/>
    <property type="match status" value="1"/>
</dbReference>
<keyword evidence="20" id="KW-1185">Reference proteome</keyword>
<dbReference type="InterPro" id="IPR000086">
    <property type="entry name" value="NUDIX_hydrolase_dom"/>
</dbReference>
<gene>
    <name evidence="19" type="ORF">ACFFJC_06010</name>
</gene>
<evidence type="ECO:0000256" key="7">
    <source>
        <dbReference type="ARBA" id="ARBA00022801"/>
    </source>
</evidence>
<dbReference type="PANTHER" id="PTHR47707">
    <property type="entry name" value="8-OXO-DGTP DIPHOSPHATASE"/>
    <property type="match status" value="1"/>
</dbReference>
<evidence type="ECO:0000256" key="4">
    <source>
        <dbReference type="ARBA" id="ARBA00022705"/>
    </source>
</evidence>
<evidence type="ECO:0000256" key="13">
    <source>
        <dbReference type="ARBA" id="ARBA00040794"/>
    </source>
</evidence>
<dbReference type="RefSeq" id="WP_379486595.1">
    <property type="nucleotide sequence ID" value="NZ_JBHLWK010000009.1"/>
</dbReference>
<comment type="catalytic activity">
    <reaction evidence="11">
        <text>8-oxo-GTP + H2O = 8-oxo-GMP + diphosphate + H(+)</text>
        <dbReference type="Rhea" id="RHEA:67616"/>
        <dbReference type="ChEBI" id="CHEBI:15377"/>
        <dbReference type="ChEBI" id="CHEBI:15378"/>
        <dbReference type="ChEBI" id="CHEBI:33019"/>
        <dbReference type="ChEBI" id="CHEBI:143553"/>
        <dbReference type="ChEBI" id="CHEBI:145694"/>
    </reaction>
</comment>
<evidence type="ECO:0000256" key="14">
    <source>
        <dbReference type="ARBA" id="ARBA00041592"/>
    </source>
</evidence>
<dbReference type="GO" id="GO:0016787">
    <property type="term" value="F:hydrolase activity"/>
    <property type="evidence" value="ECO:0007669"/>
    <property type="project" value="UniProtKB-KW"/>
</dbReference>
<keyword evidence="4" id="KW-0235">DNA replication</keyword>
<dbReference type="PROSITE" id="PS51462">
    <property type="entry name" value="NUDIX"/>
    <property type="match status" value="1"/>
</dbReference>
<evidence type="ECO:0000256" key="15">
    <source>
        <dbReference type="ARBA" id="ARBA00041979"/>
    </source>
</evidence>
<organism evidence="19 20">
    <name type="scientific">Novosphingobium soli</name>
    <dbReference type="NCBI Taxonomy" id="574956"/>
    <lineage>
        <taxon>Bacteria</taxon>
        <taxon>Pseudomonadati</taxon>
        <taxon>Pseudomonadota</taxon>
        <taxon>Alphaproteobacteria</taxon>
        <taxon>Sphingomonadales</taxon>
        <taxon>Sphingomonadaceae</taxon>
        <taxon>Novosphingobium</taxon>
    </lineage>
</organism>
<dbReference type="EMBL" id="JBHLWK010000009">
    <property type="protein sequence ID" value="MFC0203825.1"/>
    <property type="molecule type" value="Genomic_DNA"/>
</dbReference>
<dbReference type="Pfam" id="PF00293">
    <property type="entry name" value="NUDIX"/>
    <property type="match status" value="1"/>
</dbReference>
<keyword evidence="6" id="KW-0227">DNA damage</keyword>
<name>A0ABV6CVA8_9SPHN</name>
<evidence type="ECO:0000256" key="8">
    <source>
        <dbReference type="ARBA" id="ARBA00022842"/>
    </source>
</evidence>
<evidence type="ECO:0000256" key="10">
    <source>
        <dbReference type="ARBA" id="ARBA00035861"/>
    </source>
</evidence>
<evidence type="ECO:0000256" key="1">
    <source>
        <dbReference type="ARBA" id="ARBA00001946"/>
    </source>
</evidence>
<comment type="cofactor">
    <cofactor evidence="1">
        <name>Mg(2+)</name>
        <dbReference type="ChEBI" id="CHEBI:18420"/>
    </cofactor>
</comment>
<dbReference type="InterPro" id="IPR015797">
    <property type="entry name" value="NUDIX_hydrolase-like_dom_sf"/>
</dbReference>
<feature type="domain" description="Nudix hydrolase" evidence="18">
    <location>
        <begin position="1"/>
        <end position="134"/>
    </location>
</feature>
<evidence type="ECO:0000313" key="20">
    <source>
        <dbReference type="Proteomes" id="UP001589798"/>
    </source>
</evidence>
<dbReference type="InterPro" id="IPR020476">
    <property type="entry name" value="Nudix_hydrolase"/>
</dbReference>
<comment type="catalytic activity">
    <reaction evidence="10">
        <text>8-oxo-dGTP + H2O = 8-oxo-dGMP + diphosphate + H(+)</text>
        <dbReference type="Rhea" id="RHEA:31575"/>
        <dbReference type="ChEBI" id="CHEBI:15377"/>
        <dbReference type="ChEBI" id="CHEBI:15378"/>
        <dbReference type="ChEBI" id="CHEBI:33019"/>
        <dbReference type="ChEBI" id="CHEBI:63224"/>
        <dbReference type="ChEBI" id="CHEBI:77896"/>
        <dbReference type="EC" id="3.6.1.55"/>
    </reaction>
</comment>
<evidence type="ECO:0000313" key="19">
    <source>
        <dbReference type="EMBL" id="MFC0203825.1"/>
    </source>
</evidence>
<dbReference type="SUPFAM" id="SSF55811">
    <property type="entry name" value="Nudix"/>
    <property type="match status" value="1"/>
</dbReference>
<keyword evidence="7 17" id="KW-0378">Hydrolase</keyword>
<dbReference type="Gene3D" id="3.90.79.10">
    <property type="entry name" value="Nucleoside Triphosphate Pyrophosphohydrolase"/>
    <property type="match status" value="1"/>
</dbReference>